<sequence>MGVIFMHFNQNQAREIIMTNYINNNKDNLSENHKKVYSTSCADLLEIDLDIDQKITNINTNANGCAIFVASTNILKKILKGKQNNEAKNLIEKFIKFVNHEIELDEQEIGEIDDLWVFYNVKTHLNRVDCATLTAKHILNELK</sequence>
<dbReference type="Pfam" id="PF01592">
    <property type="entry name" value="NifU_N"/>
    <property type="match status" value="1"/>
</dbReference>
<accession>A0A5B8K140</accession>
<organism evidence="2 3">
    <name type="scientific">Mycoplasma anserisalpingitidis</name>
    <dbReference type="NCBI Taxonomy" id="519450"/>
    <lineage>
        <taxon>Bacteria</taxon>
        <taxon>Bacillati</taxon>
        <taxon>Mycoplasmatota</taxon>
        <taxon>Mollicutes</taxon>
        <taxon>Mycoplasmataceae</taxon>
        <taxon>Mycoplasma</taxon>
    </lineage>
</organism>
<dbReference type="SUPFAM" id="SSF82649">
    <property type="entry name" value="SufE/NifU"/>
    <property type="match status" value="1"/>
</dbReference>
<gene>
    <name evidence="2" type="ORF">FOY43_01945</name>
</gene>
<dbReference type="AlphaFoldDB" id="A0A5B8K140"/>
<reference evidence="3" key="1">
    <citation type="submission" date="2019-07" db="EMBL/GenBank/DDBJ databases">
        <title>Complete genome sequences of three Mycoplasma sp. 1220 strains.</title>
        <authorList>
            <person name="Grozner D."/>
            <person name="Forro B."/>
            <person name="Kovacs A.B."/>
            <person name="Marton S."/>
            <person name="Banyai K."/>
            <person name="Kreizinger Z."/>
            <person name="Sulyok K.M."/>
            <person name="Gyuranecz M."/>
        </authorList>
    </citation>
    <scope>NUCLEOTIDE SEQUENCE [LARGE SCALE GENOMIC DNA]</scope>
    <source>
        <strain evidence="3">MYCAV93</strain>
    </source>
</reference>
<dbReference type="GO" id="GO:0016226">
    <property type="term" value="P:iron-sulfur cluster assembly"/>
    <property type="evidence" value="ECO:0007669"/>
    <property type="project" value="InterPro"/>
</dbReference>
<feature type="domain" description="NIF system FeS cluster assembly NifU N-terminal" evidence="1">
    <location>
        <begin position="21"/>
        <end position="93"/>
    </location>
</feature>
<dbReference type="Proteomes" id="UP000317512">
    <property type="component" value="Chromosome"/>
</dbReference>
<dbReference type="GO" id="GO:0005506">
    <property type="term" value="F:iron ion binding"/>
    <property type="evidence" value="ECO:0007669"/>
    <property type="project" value="InterPro"/>
</dbReference>
<proteinExistence type="predicted"/>
<evidence type="ECO:0000313" key="2">
    <source>
        <dbReference type="EMBL" id="QDY88419.1"/>
    </source>
</evidence>
<dbReference type="InterPro" id="IPR002871">
    <property type="entry name" value="NIF_FeS_clus_asmbl_NifU_N"/>
</dbReference>
<evidence type="ECO:0000313" key="3">
    <source>
        <dbReference type="Proteomes" id="UP000317512"/>
    </source>
</evidence>
<dbReference type="OrthoDB" id="9804157at2"/>
<dbReference type="GO" id="GO:0051536">
    <property type="term" value="F:iron-sulfur cluster binding"/>
    <property type="evidence" value="ECO:0007669"/>
    <property type="project" value="InterPro"/>
</dbReference>
<dbReference type="Gene3D" id="3.90.1010.10">
    <property type="match status" value="1"/>
</dbReference>
<protein>
    <submittedName>
        <fullName evidence="2">Iron-sulfur cluster assembly scaffold protein</fullName>
    </submittedName>
</protein>
<dbReference type="CDD" id="cd06664">
    <property type="entry name" value="IscU_like"/>
    <property type="match status" value="1"/>
</dbReference>
<evidence type="ECO:0000259" key="1">
    <source>
        <dbReference type="Pfam" id="PF01592"/>
    </source>
</evidence>
<dbReference type="EMBL" id="CP041663">
    <property type="protein sequence ID" value="QDY88419.1"/>
    <property type="molecule type" value="Genomic_DNA"/>
</dbReference>
<name>A0A5B8K140_9MOLU</name>